<sequence length="346" mass="39523">MLYRRVRPQSQQFKMDGVPFAFCSHLFDLLPTHRLRVVKELSGCFGQVAQLLFENRIVYVALVDKGVEIPDRMYYEGNGNDLELTEVVPKHLVRGVTIFLRDAEGGKVSQKIVKRYPNAFVAFALLSSSICPAWFDFALSLKRFGALIIMEKLDEDALRLFSTRLQCLPQLSMHSTACEGDTLGLAKTLLCQKQFRYLQILNIEQTWDGVPVRELLEFWSENDGKLRCKSLYFEGNCVGGVKQIEDFMIQRTRSITGIHEALKACSNAESDFIKEKHKRLILKEPSCVFKFEEETGEGKRRICMFFDCSHRKTNAEASGQQWPEVLGGPADLHLMRGTRTLCVSFE</sequence>
<dbReference type="Proteomes" id="UP000095287">
    <property type="component" value="Unplaced"/>
</dbReference>
<dbReference type="WBParaSite" id="L893_g32897.t1">
    <property type="protein sequence ID" value="L893_g32897.t1"/>
    <property type="gene ID" value="L893_g32897"/>
</dbReference>
<evidence type="ECO:0000256" key="1">
    <source>
        <dbReference type="SAM" id="Phobius"/>
    </source>
</evidence>
<reference evidence="3" key="1">
    <citation type="submission" date="2016-11" db="UniProtKB">
        <authorList>
            <consortium name="WormBaseParasite"/>
        </authorList>
    </citation>
    <scope>IDENTIFICATION</scope>
</reference>
<accession>A0A1I8A4X0</accession>
<protein>
    <submittedName>
        <fullName evidence="3">FBD domain-containing protein</fullName>
    </submittedName>
</protein>
<keyword evidence="1" id="KW-0812">Transmembrane</keyword>
<proteinExistence type="predicted"/>
<name>A0A1I8A4X0_9BILA</name>
<dbReference type="AlphaFoldDB" id="A0A1I8A4X0"/>
<keyword evidence="2" id="KW-1185">Reference proteome</keyword>
<feature type="transmembrane region" description="Helical" evidence="1">
    <location>
        <begin position="116"/>
        <end position="135"/>
    </location>
</feature>
<keyword evidence="1" id="KW-1133">Transmembrane helix</keyword>
<evidence type="ECO:0000313" key="3">
    <source>
        <dbReference type="WBParaSite" id="L893_g32897.t1"/>
    </source>
</evidence>
<organism evidence="2 3">
    <name type="scientific">Steinernema glaseri</name>
    <dbReference type="NCBI Taxonomy" id="37863"/>
    <lineage>
        <taxon>Eukaryota</taxon>
        <taxon>Metazoa</taxon>
        <taxon>Ecdysozoa</taxon>
        <taxon>Nematoda</taxon>
        <taxon>Chromadorea</taxon>
        <taxon>Rhabditida</taxon>
        <taxon>Tylenchina</taxon>
        <taxon>Panagrolaimomorpha</taxon>
        <taxon>Strongyloidoidea</taxon>
        <taxon>Steinernematidae</taxon>
        <taxon>Steinernema</taxon>
    </lineage>
</organism>
<evidence type="ECO:0000313" key="2">
    <source>
        <dbReference type="Proteomes" id="UP000095287"/>
    </source>
</evidence>
<keyword evidence="1" id="KW-0472">Membrane</keyword>